<dbReference type="SUPFAM" id="SSF53383">
    <property type="entry name" value="PLP-dependent transferases"/>
    <property type="match status" value="1"/>
</dbReference>
<dbReference type="InterPro" id="IPR015421">
    <property type="entry name" value="PyrdxlP-dep_Trfase_major"/>
</dbReference>
<gene>
    <name evidence="1" type="ORF">H0185_21260</name>
</gene>
<dbReference type="PANTHER" id="PTHR46658:SF1">
    <property type="entry name" value="CYS OR MET METABOLISM PYRIDOXAL-PHOSPHATE-DEPENDENT ENZYME"/>
    <property type="match status" value="1"/>
</dbReference>
<protein>
    <submittedName>
        <fullName evidence="1">Methionine gamma-lyase family protein</fullName>
    </submittedName>
</protein>
<dbReference type="Gene3D" id="3.40.640.10">
    <property type="entry name" value="Type I PLP-dependent aspartate aminotransferase-like (Major domain)"/>
    <property type="match status" value="1"/>
</dbReference>
<reference evidence="1 2" key="1">
    <citation type="submission" date="2020-07" db="EMBL/GenBank/DDBJ databases">
        <title>Fungal Genomes of the International Space Station.</title>
        <authorList>
            <person name="Seuylemezian A."/>
            <person name="Singh N.K."/>
            <person name="Wood J."/>
            <person name="Venkateswaran K."/>
        </authorList>
    </citation>
    <scope>NUCLEOTIDE SEQUENCE [LARGE SCALE GENOMIC DNA]</scope>
    <source>
        <strain evidence="1 2">PL-B2</strain>
    </source>
</reference>
<evidence type="ECO:0000313" key="1">
    <source>
        <dbReference type="EMBL" id="MBY0099299.1"/>
    </source>
</evidence>
<keyword evidence="2" id="KW-1185">Reference proteome</keyword>
<comment type="caution">
    <text evidence="1">The sequence shown here is derived from an EMBL/GenBank/DDBJ whole genome shotgun (WGS) entry which is preliminary data.</text>
</comment>
<dbReference type="EMBL" id="JACWFH010000035">
    <property type="protein sequence ID" value="MBY0099299.1"/>
    <property type="molecule type" value="Genomic_DNA"/>
</dbReference>
<evidence type="ECO:0000313" key="2">
    <source>
        <dbReference type="Proteomes" id="UP000769780"/>
    </source>
</evidence>
<sequence length="423" mass="46293">MFTQLNSGAKLEPLVQQIEQQIAEVHKKIDEMIDTNQFRVLQSFQKYRVSDSHFIPSTGYGYDDIGRDTLEKIYADVFGGEAGLVRQQIISGTHAISIALFGILRPGDELLYMTGKPYDTLEEIVGIRGSGNGSLKEFGISYDSVDLTADGEIDWQNVEKAIKPNTKMIGIQRSKGYATRPSFTTAEIGEMVRFVKEIKPDVVVFVDNCYGEFVEAQEPCHVGADLMAGSLIKNPGGGLAKTGGYLVGKTELVEACSYRMTSPGIGAEAGASLYTLQEMYQGFFIAPHIVGQALKGAVFTAAILERCGMNSQPKWNAERTDLIQSVQFDDRDKMVAFCQAIQFASPINSHVTPYPSYMPGYEDDVIMAAGTFIQGASIELTADGPTRPPYVAYVQGGLTYSHVKMAICLALDRLVEKGMVMID</sequence>
<dbReference type="RefSeq" id="WP_221875514.1">
    <property type="nucleotide sequence ID" value="NZ_JACWFH010000035.1"/>
</dbReference>
<dbReference type="Pfam" id="PF06838">
    <property type="entry name" value="Met_gamma_lyase"/>
    <property type="match status" value="1"/>
</dbReference>
<name>A0ABS7KAM4_9BACI</name>
<dbReference type="InterPro" id="IPR009651">
    <property type="entry name" value="Met_g_lyase_put"/>
</dbReference>
<accession>A0ABS7KAM4</accession>
<dbReference type="Proteomes" id="UP000769780">
    <property type="component" value="Unassembled WGS sequence"/>
</dbReference>
<dbReference type="PANTHER" id="PTHR46658">
    <property type="entry name" value="CYS OR MET METABOLISM PYRIDOXAL-PHOSPHATE-DEPENDENT ENZYME"/>
    <property type="match status" value="1"/>
</dbReference>
<proteinExistence type="predicted"/>
<dbReference type="InterPro" id="IPR015424">
    <property type="entry name" value="PyrdxlP-dep_Trfase"/>
</dbReference>
<organism evidence="1 2">
    <name type="scientific">Mesobacillus maritimus</name>
    <dbReference type="NCBI Taxonomy" id="1643336"/>
    <lineage>
        <taxon>Bacteria</taxon>
        <taxon>Bacillati</taxon>
        <taxon>Bacillota</taxon>
        <taxon>Bacilli</taxon>
        <taxon>Bacillales</taxon>
        <taxon>Bacillaceae</taxon>
        <taxon>Mesobacillus</taxon>
    </lineage>
</organism>
<dbReference type="Gene3D" id="3.90.1150.60">
    <property type="entry name" value="Methioning gamme-lyase, C-terminal domain"/>
    <property type="match status" value="1"/>
</dbReference>